<gene>
    <name evidence="1" type="ORF">EVAR_68012_1</name>
</gene>
<proteinExistence type="predicted"/>
<organism evidence="1 2">
    <name type="scientific">Eumeta variegata</name>
    <name type="common">Bagworm moth</name>
    <name type="synonym">Eumeta japonica</name>
    <dbReference type="NCBI Taxonomy" id="151549"/>
    <lineage>
        <taxon>Eukaryota</taxon>
        <taxon>Metazoa</taxon>
        <taxon>Ecdysozoa</taxon>
        <taxon>Arthropoda</taxon>
        <taxon>Hexapoda</taxon>
        <taxon>Insecta</taxon>
        <taxon>Pterygota</taxon>
        <taxon>Neoptera</taxon>
        <taxon>Endopterygota</taxon>
        <taxon>Lepidoptera</taxon>
        <taxon>Glossata</taxon>
        <taxon>Ditrysia</taxon>
        <taxon>Tineoidea</taxon>
        <taxon>Psychidae</taxon>
        <taxon>Oiketicinae</taxon>
        <taxon>Eumeta</taxon>
    </lineage>
</organism>
<protein>
    <submittedName>
        <fullName evidence="1">Uncharacterized protein</fullName>
    </submittedName>
</protein>
<sequence>MGCAGAAALGTVRGPVLFFGYRTNVSGVTARHTDTVPGRRTPRGYHPLVGQKSFNDTAYSISRVLEAFESIALK</sequence>
<evidence type="ECO:0000313" key="1">
    <source>
        <dbReference type="EMBL" id="GBP86205.1"/>
    </source>
</evidence>
<dbReference type="Proteomes" id="UP000299102">
    <property type="component" value="Unassembled WGS sequence"/>
</dbReference>
<dbReference type="EMBL" id="BGZK01001780">
    <property type="protein sequence ID" value="GBP86205.1"/>
    <property type="molecule type" value="Genomic_DNA"/>
</dbReference>
<dbReference type="AlphaFoldDB" id="A0A4C1ZI21"/>
<evidence type="ECO:0000313" key="2">
    <source>
        <dbReference type="Proteomes" id="UP000299102"/>
    </source>
</evidence>
<accession>A0A4C1ZI21</accession>
<keyword evidence="2" id="KW-1185">Reference proteome</keyword>
<name>A0A4C1ZI21_EUMVA</name>
<reference evidence="1 2" key="1">
    <citation type="journal article" date="2019" name="Commun. Biol.">
        <title>The bagworm genome reveals a unique fibroin gene that provides high tensile strength.</title>
        <authorList>
            <person name="Kono N."/>
            <person name="Nakamura H."/>
            <person name="Ohtoshi R."/>
            <person name="Tomita M."/>
            <person name="Numata K."/>
            <person name="Arakawa K."/>
        </authorList>
    </citation>
    <scope>NUCLEOTIDE SEQUENCE [LARGE SCALE GENOMIC DNA]</scope>
</reference>
<comment type="caution">
    <text evidence="1">The sequence shown here is derived from an EMBL/GenBank/DDBJ whole genome shotgun (WGS) entry which is preliminary data.</text>
</comment>